<dbReference type="Pfam" id="PF12759">
    <property type="entry name" value="HTH_Tnp_IS1"/>
    <property type="match status" value="1"/>
</dbReference>
<evidence type="ECO:0000313" key="2">
    <source>
        <dbReference type="EMBL" id="CDG21520.1"/>
    </source>
</evidence>
<sequence length="89" mass="10450">MVKVNVDCRYCHKSEHVKGHGKGNGRHPHYRCYTCCKVFQLEYTYQACKPGVKERIVDIAMNNGFVALSRRRVTSRIFLWCYPMVSHLQ</sequence>
<evidence type="ECO:0000259" key="1">
    <source>
        <dbReference type="Pfam" id="PF12759"/>
    </source>
</evidence>
<dbReference type="AlphaFoldDB" id="A0A068R5W5"/>
<proteinExistence type="predicted"/>
<dbReference type="Proteomes" id="UP000032735">
    <property type="component" value="Chromosome"/>
</dbReference>
<dbReference type="PANTHER" id="PTHR47923:SF1">
    <property type="entry name" value="INSERTION ELEMENT IS1 1 PROTEIN INSA-RELATED"/>
    <property type="match status" value="1"/>
</dbReference>
<organism evidence="2 3">
    <name type="scientific">Xenorhabdus poinarii G6</name>
    <dbReference type="NCBI Taxonomy" id="1354304"/>
    <lineage>
        <taxon>Bacteria</taxon>
        <taxon>Pseudomonadati</taxon>
        <taxon>Pseudomonadota</taxon>
        <taxon>Gammaproteobacteria</taxon>
        <taxon>Enterobacterales</taxon>
        <taxon>Morganellaceae</taxon>
        <taxon>Xenorhabdus</taxon>
    </lineage>
</organism>
<keyword evidence="3" id="KW-1185">Reference proteome</keyword>
<gene>
    <name evidence="2" type="primary">insA</name>
    <name evidence="2" type="ORF">XPG1_1865</name>
</gene>
<dbReference type="KEGG" id="xpo:XPG1_1865"/>
<protein>
    <submittedName>
        <fullName evidence="2">Insertion element iso-IS1N protein insA</fullName>
    </submittedName>
</protein>
<dbReference type="PANTHER" id="PTHR47923">
    <property type="entry name" value="INSERTION ELEMENT IS1 1 PROTEIN INSA-RELATED"/>
    <property type="match status" value="1"/>
</dbReference>
<reference evidence="2 3" key="1">
    <citation type="submission" date="2013-07" db="EMBL/GenBank/DDBJ databases">
        <authorList>
            <person name="Genoscope - CEA"/>
        </authorList>
    </citation>
    <scope>NUCLEOTIDE SEQUENCE [LARGE SCALE GENOMIC DNA]</scope>
    <source>
        <strain evidence="2 3">G6</strain>
    </source>
</reference>
<dbReference type="GO" id="GO:0006313">
    <property type="term" value="P:DNA transposition"/>
    <property type="evidence" value="ECO:0007669"/>
    <property type="project" value="TreeGrafter"/>
</dbReference>
<feature type="domain" description="Insertion element IS1 protein InsA helix-turn-helix" evidence="1">
    <location>
        <begin position="43"/>
        <end position="63"/>
    </location>
</feature>
<dbReference type="InterPro" id="IPR051252">
    <property type="entry name" value="IS1_transposase_InsA"/>
</dbReference>
<dbReference type="OrthoDB" id="9783238at2"/>
<dbReference type="STRING" id="1354304.XPG1_1865"/>
<accession>A0A068R5W5</accession>
<evidence type="ECO:0000313" key="3">
    <source>
        <dbReference type="Proteomes" id="UP000032735"/>
    </source>
</evidence>
<name>A0A068R5W5_9GAMM</name>
<dbReference type="EMBL" id="FO704551">
    <property type="protein sequence ID" value="CDG21520.1"/>
    <property type="molecule type" value="Genomic_DNA"/>
</dbReference>
<dbReference type="HOGENOM" id="CLU_076276_6_0_6"/>
<dbReference type="InterPro" id="IPR024431">
    <property type="entry name" value="InsA_HTH_dom"/>
</dbReference>